<name>A0A811VEW7_CERCA</name>
<comment type="caution">
    <text evidence="1">The sequence shown here is derived from an EMBL/GenBank/DDBJ whole genome shotgun (WGS) entry which is preliminary data.</text>
</comment>
<feature type="non-terminal residue" evidence="1">
    <location>
        <position position="1"/>
    </location>
</feature>
<dbReference type="AlphaFoldDB" id="A0A811VEW7"/>
<accession>A0A811VEW7</accession>
<evidence type="ECO:0000313" key="2">
    <source>
        <dbReference type="Proteomes" id="UP000606786"/>
    </source>
</evidence>
<gene>
    <name evidence="1" type="ORF">CCAP1982_LOCUS22421</name>
</gene>
<reference evidence="1" key="1">
    <citation type="submission" date="2020-11" db="EMBL/GenBank/DDBJ databases">
        <authorList>
            <person name="Whitehead M."/>
        </authorList>
    </citation>
    <scope>NUCLEOTIDE SEQUENCE</scope>
    <source>
        <strain evidence="1">EGII</strain>
    </source>
</reference>
<dbReference type="EMBL" id="CAJHJT010000056">
    <property type="protein sequence ID" value="CAD7014425.1"/>
    <property type="molecule type" value="Genomic_DNA"/>
</dbReference>
<keyword evidence="2" id="KW-1185">Reference proteome</keyword>
<sequence>RNRQHRTEAAVQFTNVKCITADPSYITTEHCFIKSVNRTYKYFSMRLKLHTTELLTNTT</sequence>
<dbReference type="OrthoDB" id="7834078at2759"/>
<dbReference type="Proteomes" id="UP000606786">
    <property type="component" value="Unassembled WGS sequence"/>
</dbReference>
<feature type="non-terminal residue" evidence="1">
    <location>
        <position position="59"/>
    </location>
</feature>
<organism evidence="1 2">
    <name type="scientific">Ceratitis capitata</name>
    <name type="common">Mediterranean fruit fly</name>
    <name type="synonym">Tephritis capitata</name>
    <dbReference type="NCBI Taxonomy" id="7213"/>
    <lineage>
        <taxon>Eukaryota</taxon>
        <taxon>Metazoa</taxon>
        <taxon>Ecdysozoa</taxon>
        <taxon>Arthropoda</taxon>
        <taxon>Hexapoda</taxon>
        <taxon>Insecta</taxon>
        <taxon>Pterygota</taxon>
        <taxon>Neoptera</taxon>
        <taxon>Endopterygota</taxon>
        <taxon>Diptera</taxon>
        <taxon>Brachycera</taxon>
        <taxon>Muscomorpha</taxon>
        <taxon>Tephritoidea</taxon>
        <taxon>Tephritidae</taxon>
        <taxon>Ceratitis</taxon>
        <taxon>Ceratitis</taxon>
    </lineage>
</organism>
<proteinExistence type="predicted"/>
<evidence type="ECO:0000313" key="1">
    <source>
        <dbReference type="EMBL" id="CAD7014425.1"/>
    </source>
</evidence>
<protein>
    <submittedName>
        <fullName evidence="1">(Mediterranean fruit fly) hypothetical protein</fullName>
    </submittedName>
</protein>